<sequence>MAEPQKKSSGWSTFILGLVAIAFAVLVLLLPASYMERIYTAEREAVQTLLGDAEEAIYTTAYFAPSQGVMDAMDVLSQDFGREKPISLWASARLSVIWMWGNLINYRLAMLFAWMLSFLPFILAALIDGYYVREARKYTFYSQSPIRHKVGVRTAVAVFGLTLVCVGLPLAIPPVVTPVALVSIGCAAWLWMSNLQKRL</sequence>
<feature type="transmembrane region" description="Helical" evidence="1">
    <location>
        <begin position="12"/>
        <end position="34"/>
    </location>
</feature>
<dbReference type="InterPro" id="IPR022266">
    <property type="entry name" value="DtrJ-like"/>
</dbReference>
<protein>
    <submittedName>
        <fullName evidence="2">DUF4400 domain-containing protein</fullName>
    </submittedName>
</protein>
<keyword evidence="1" id="KW-1133">Transmembrane helix</keyword>
<feature type="transmembrane region" description="Helical" evidence="1">
    <location>
        <begin position="152"/>
        <end position="172"/>
    </location>
</feature>
<proteinExistence type="predicted"/>
<feature type="transmembrane region" description="Helical" evidence="1">
    <location>
        <begin position="111"/>
        <end position="131"/>
    </location>
</feature>
<dbReference type="Proteomes" id="UP001352263">
    <property type="component" value="Unassembled WGS sequence"/>
</dbReference>
<feature type="transmembrane region" description="Helical" evidence="1">
    <location>
        <begin position="178"/>
        <end position="195"/>
    </location>
</feature>
<dbReference type="Pfam" id="PF14348">
    <property type="entry name" value="DtrJ-like"/>
    <property type="match status" value="1"/>
</dbReference>
<evidence type="ECO:0000256" key="1">
    <source>
        <dbReference type="SAM" id="Phobius"/>
    </source>
</evidence>
<comment type="caution">
    <text evidence="2">The sequence shown here is derived from an EMBL/GenBank/DDBJ whole genome shotgun (WGS) entry which is preliminary data.</text>
</comment>
<name>A0ABU6J3J0_9BURK</name>
<dbReference type="RefSeq" id="WP_326504944.1">
    <property type="nucleotide sequence ID" value="NZ_JAWIIV010000002.1"/>
</dbReference>
<organism evidence="2 3">
    <name type="scientific">Noviherbaspirillum album</name>
    <dbReference type="NCBI Taxonomy" id="3080276"/>
    <lineage>
        <taxon>Bacteria</taxon>
        <taxon>Pseudomonadati</taxon>
        <taxon>Pseudomonadota</taxon>
        <taxon>Betaproteobacteria</taxon>
        <taxon>Burkholderiales</taxon>
        <taxon>Oxalobacteraceae</taxon>
        <taxon>Noviherbaspirillum</taxon>
    </lineage>
</organism>
<evidence type="ECO:0000313" key="2">
    <source>
        <dbReference type="EMBL" id="MEC4718190.1"/>
    </source>
</evidence>
<reference evidence="2 3" key="1">
    <citation type="submission" date="2023-10" db="EMBL/GenBank/DDBJ databases">
        <title>Noviherbaspirillum sp. CPCC 100848 genome assembly.</title>
        <authorList>
            <person name="Li X.Y."/>
            <person name="Fang X.M."/>
        </authorList>
    </citation>
    <scope>NUCLEOTIDE SEQUENCE [LARGE SCALE GENOMIC DNA]</scope>
    <source>
        <strain evidence="2 3">CPCC 100848</strain>
    </source>
</reference>
<keyword evidence="1" id="KW-0472">Membrane</keyword>
<accession>A0ABU6J3J0</accession>
<keyword evidence="3" id="KW-1185">Reference proteome</keyword>
<gene>
    <name evidence="2" type="ORF">RY831_03455</name>
</gene>
<keyword evidence="1" id="KW-0812">Transmembrane</keyword>
<dbReference type="EMBL" id="JAWIIV010000002">
    <property type="protein sequence ID" value="MEC4718190.1"/>
    <property type="molecule type" value="Genomic_DNA"/>
</dbReference>
<evidence type="ECO:0000313" key="3">
    <source>
        <dbReference type="Proteomes" id="UP001352263"/>
    </source>
</evidence>